<dbReference type="SUPFAM" id="SSF48403">
    <property type="entry name" value="Ankyrin repeat"/>
    <property type="match status" value="1"/>
</dbReference>
<dbReference type="PROSITE" id="PS50297">
    <property type="entry name" value="ANK_REP_REGION"/>
    <property type="match status" value="1"/>
</dbReference>
<protein>
    <submittedName>
        <fullName evidence="3">Ankyrin repeat-containing protein</fullName>
    </submittedName>
</protein>
<dbReference type="InterPro" id="IPR002110">
    <property type="entry name" value="Ankyrin_rpt"/>
</dbReference>
<gene>
    <name evidence="3" type="ORF">GA0070610_2106</name>
</gene>
<keyword evidence="1" id="KW-0040">ANK repeat</keyword>
<dbReference type="AlphaFoldDB" id="A0A1C5G8I0"/>
<feature type="region of interest" description="Disordered" evidence="2">
    <location>
        <begin position="540"/>
        <end position="567"/>
    </location>
</feature>
<dbReference type="GeneID" id="95801924"/>
<sequence>MNPPVIDEIRTWQRIRRYAVPAPMIEACTAAREAGDWRATCAAGRIDVAFDLAGVAREHGRSRAGRIEADLGVLAPDLLRWHLPRVLGGRTGVATHQQILLSTRDDRFGDDDVALVVRTPKTVDGSQRLRLTVSPVLAEDVVRQDLPPAYWSAAHVDGLAVAYGGSPARLPGFEADGALRPVESYATVVDPYDPASRAEVYDRLIAAGEVLQAWAVAGVDLDPDVHHHGGAADAERGRLVPLGLDAELARLEARYGADRVMIGSGWQLVAEVHRLGDGAVAASFVGYDRRHFTRPRFATVVHERPPDLDLVRHGLLGPADLHPLVRRALFPTTPPVAGSAASTTGRAPRADGAARTPDPRPVTATGAAGPATRPAASFGMRVSVPVRCGSEWHTLLHGDGRLDPVSHTPEEVAAEDLLRALGGPSAGCFAAVQAWRGGTGRLPRPLRELRRDVLLRVQHGGAAALAALLDAGLDPRMADGRGGTLLHHLRAVEDVALLRRLCDAGVPIGAPNRRGRTALHVAVGDGGSPGLVRALLAAGADPHAPDEDDTTARDLAEGKASMYDDGDDDVRPVFEIRDVLAEWTGR</sequence>
<organism evidence="3 4">
    <name type="scientific">Micromonospora echinofusca</name>
    <dbReference type="NCBI Taxonomy" id="47858"/>
    <lineage>
        <taxon>Bacteria</taxon>
        <taxon>Bacillati</taxon>
        <taxon>Actinomycetota</taxon>
        <taxon>Actinomycetes</taxon>
        <taxon>Micromonosporales</taxon>
        <taxon>Micromonosporaceae</taxon>
        <taxon>Micromonospora</taxon>
    </lineage>
</organism>
<dbReference type="SMART" id="SM00248">
    <property type="entry name" value="ANK"/>
    <property type="match status" value="2"/>
</dbReference>
<dbReference type="InterPro" id="IPR036770">
    <property type="entry name" value="Ankyrin_rpt-contain_sf"/>
</dbReference>
<name>A0A1C5G8I0_MICEH</name>
<dbReference type="Gene3D" id="1.25.40.20">
    <property type="entry name" value="Ankyrin repeat-containing domain"/>
    <property type="match status" value="1"/>
</dbReference>
<dbReference type="PROSITE" id="PS50088">
    <property type="entry name" value="ANK_REPEAT"/>
    <property type="match status" value="1"/>
</dbReference>
<dbReference type="EMBL" id="LT607733">
    <property type="protein sequence ID" value="SCG15862.1"/>
    <property type="molecule type" value="Genomic_DNA"/>
</dbReference>
<evidence type="ECO:0000256" key="2">
    <source>
        <dbReference type="SAM" id="MobiDB-lite"/>
    </source>
</evidence>
<evidence type="ECO:0000313" key="4">
    <source>
        <dbReference type="Proteomes" id="UP000198251"/>
    </source>
</evidence>
<dbReference type="RefSeq" id="WP_088999832.1">
    <property type="nucleotide sequence ID" value="NZ_LT607733.1"/>
</dbReference>
<keyword evidence="4" id="KW-1185">Reference proteome</keyword>
<feature type="repeat" description="ANK" evidence="1">
    <location>
        <begin position="514"/>
        <end position="547"/>
    </location>
</feature>
<accession>A0A1C5G8I0</accession>
<feature type="region of interest" description="Disordered" evidence="2">
    <location>
        <begin position="334"/>
        <end position="374"/>
    </location>
</feature>
<evidence type="ECO:0000256" key="1">
    <source>
        <dbReference type="PROSITE-ProRule" id="PRU00023"/>
    </source>
</evidence>
<dbReference type="Pfam" id="PF13857">
    <property type="entry name" value="Ank_5"/>
    <property type="match status" value="1"/>
</dbReference>
<proteinExistence type="predicted"/>
<evidence type="ECO:0000313" key="3">
    <source>
        <dbReference type="EMBL" id="SCG15862.1"/>
    </source>
</evidence>
<dbReference type="Proteomes" id="UP000198251">
    <property type="component" value="Chromosome I"/>
</dbReference>
<reference evidence="3 4" key="1">
    <citation type="submission" date="2016-06" db="EMBL/GenBank/DDBJ databases">
        <authorList>
            <person name="Kjaerup R.B."/>
            <person name="Dalgaard T.S."/>
            <person name="Juul-Madsen H.R."/>
        </authorList>
    </citation>
    <scope>NUCLEOTIDE SEQUENCE [LARGE SCALE GENOMIC DNA]</scope>
    <source>
        <strain evidence="3 4">DSM 43913</strain>
    </source>
</reference>
<feature type="compositionally biased region" description="Low complexity" evidence="2">
    <location>
        <begin position="361"/>
        <end position="374"/>
    </location>
</feature>